<keyword evidence="4" id="KW-1185">Reference proteome</keyword>
<proteinExistence type="predicted"/>
<dbReference type="Gene3D" id="1.20.5.900">
    <property type="entry name" value="transmembrane domain of human cd4"/>
    <property type="match status" value="1"/>
</dbReference>
<feature type="transmembrane region" description="Helical" evidence="2">
    <location>
        <begin position="70"/>
        <end position="92"/>
    </location>
</feature>
<evidence type="ECO:0000256" key="1">
    <source>
        <dbReference type="SAM" id="MobiDB-lite"/>
    </source>
</evidence>
<feature type="region of interest" description="Disordered" evidence="1">
    <location>
        <begin position="187"/>
        <end position="208"/>
    </location>
</feature>
<sequence length="247" mass="26861">QYHGAFDWGSTNTDTDTAVTSSAICKPMLLVGEGVQQPLPSGDPNNPTKPDPEDEPSSGDIVVTDKTKTILIAVGCVVGLLIIAGFVAFYFIRYKNRRAEEEHQSKKLREPLAGSNGGTAGAASGGAKYSELESVHTSMAGYSPETVELGRVSTPIASAHSMLRPSAPAHTNERPVSLLTSSFIPDVEPEPTRIPPPPPSAAVAQKEVEQEQIMIQQQQYEQQQQQQLQMQMHQQQQQQLNYGTYPY</sequence>
<keyword evidence="2" id="KW-0472">Membrane</keyword>
<dbReference type="EMBL" id="JAABOA010007082">
    <property type="protein sequence ID" value="KAF9550620.1"/>
    <property type="molecule type" value="Genomic_DNA"/>
</dbReference>
<dbReference type="CDD" id="cd12087">
    <property type="entry name" value="TM_EGFR-like"/>
    <property type="match status" value="1"/>
</dbReference>
<keyword evidence="2" id="KW-0812">Transmembrane</keyword>
<dbReference type="Proteomes" id="UP000780801">
    <property type="component" value="Unassembled WGS sequence"/>
</dbReference>
<dbReference type="AlphaFoldDB" id="A0A9P6FGB1"/>
<dbReference type="OrthoDB" id="2443330at2759"/>
<feature type="non-terminal residue" evidence="3">
    <location>
        <position position="1"/>
    </location>
</feature>
<evidence type="ECO:0000256" key="2">
    <source>
        <dbReference type="SAM" id="Phobius"/>
    </source>
</evidence>
<accession>A0A9P6FGB1</accession>
<evidence type="ECO:0000313" key="4">
    <source>
        <dbReference type="Proteomes" id="UP000780801"/>
    </source>
</evidence>
<organism evidence="3 4">
    <name type="scientific">Lunasporangiospora selenospora</name>
    <dbReference type="NCBI Taxonomy" id="979761"/>
    <lineage>
        <taxon>Eukaryota</taxon>
        <taxon>Fungi</taxon>
        <taxon>Fungi incertae sedis</taxon>
        <taxon>Mucoromycota</taxon>
        <taxon>Mortierellomycotina</taxon>
        <taxon>Mortierellomycetes</taxon>
        <taxon>Mortierellales</taxon>
        <taxon>Mortierellaceae</taxon>
        <taxon>Lunasporangiospora</taxon>
    </lineage>
</organism>
<comment type="caution">
    <text evidence="3">The sequence shown here is derived from an EMBL/GenBank/DDBJ whole genome shotgun (WGS) entry which is preliminary data.</text>
</comment>
<feature type="compositionally biased region" description="Basic and acidic residues" evidence="1">
    <location>
        <begin position="100"/>
        <end position="110"/>
    </location>
</feature>
<protein>
    <submittedName>
        <fullName evidence="3">Uncharacterized protein</fullName>
    </submittedName>
</protein>
<evidence type="ECO:0000313" key="3">
    <source>
        <dbReference type="EMBL" id="KAF9550620.1"/>
    </source>
</evidence>
<name>A0A9P6FGB1_9FUNG</name>
<feature type="region of interest" description="Disordered" evidence="1">
    <location>
        <begin position="100"/>
        <end position="125"/>
    </location>
</feature>
<gene>
    <name evidence="3" type="ORF">BGW38_009547</name>
</gene>
<reference evidence="3" key="1">
    <citation type="journal article" date="2020" name="Fungal Divers.">
        <title>Resolving the Mortierellaceae phylogeny through synthesis of multi-gene phylogenetics and phylogenomics.</title>
        <authorList>
            <person name="Vandepol N."/>
            <person name="Liber J."/>
            <person name="Desiro A."/>
            <person name="Na H."/>
            <person name="Kennedy M."/>
            <person name="Barry K."/>
            <person name="Grigoriev I.V."/>
            <person name="Miller A.N."/>
            <person name="O'Donnell K."/>
            <person name="Stajich J.E."/>
            <person name="Bonito G."/>
        </authorList>
    </citation>
    <scope>NUCLEOTIDE SEQUENCE</scope>
    <source>
        <strain evidence="3">KOD1015</strain>
    </source>
</reference>
<keyword evidence="2" id="KW-1133">Transmembrane helix</keyword>
<feature type="region of interest" description="Disordered" evidence="1">
    <location>
        <begin position="35"/>
        <end position="60"/>
    </location>
</feature>
<feature type="compositionally biased region" description="Gly residues" evidence="1">
    <location>
        <begin position="115"/>
        <end position="124"/>
    </location>
</feature>